<feature type="region of interest" description="Disordered" evidence="1">
    <location>
        <begin position="1"/>
        <end position="23"/>
    </location>
</feature>
<dbReference type="InterPro" id="IPR035979">
    <property type="entry name" value="RBD_domain_sf"/>
</dbReference>
<feature type="compositionally biased region" description="Basic and acidic residues" evidence="1">
    <location>
        <begin position="8"/>
        <end position="23"/>
    </location>
</feature>
<evidence type="ECO:0000256" key="1">
    <source>
        <dbReference type="SAM" id="MobiDB-lite"/>
    </source>
</evidence>
<protein>
    <submittedName>
        <fullName evidence="2">Uncharacterized protein</fullName>
    </submittedName>
</protein>
<dbReference type="AlphaFoldDB" id="A0AAW1UBT7"/>
<reference evidence="2 3" key="1">
    <citation type="submission" date="2023-03" db="EMBL/GenBank/DDBJ databases">
        <title>Genome insight into feeding habits of ladybird beetles.</title>
        <authorList>
            <person name="Li H.-S."/>
            <person name="Huang Y.-H."/>
            <person name="Pang H."/>
        </authorList>
    </citation>
    <scope>NUCLEOTIDE SEQUENCE [LARGE SCALE GENOMIC DNA]</scope>
    <source>
        <strain evidence="2">SYSU_2023b</strain>
        <tissue evidence="2">Whole body</tissue>
    </source>
</reference>
<dbReference type="EMBL" id="JARQZJ010000067">
    <property type="protein sequence ID" value="KAK9881096.1"/>
    <property type="molecule type" value="Genomic_DNA"/>
</dbReference>
<gene>
    <name evidence="2" type="ORF">WA026_014439</name>
</gene>
<comment type="caution">
    <text evidence="2">The sequence shown here is derived from an EMBL/GenBank/DDBJ whole genome shotgun (WGS) entry which is preliminary data.</text>
</comment>
<feature type="compositionally biased region" description="Basic and acidic residues" evidence="1">
    <location>
        <begin position="106"/>
        <end position="115"/>
    </location>
</feature>
<dbReference type="GO" id="GO:0003676">
    <property type="term" value="F:nucleic acid binding"/>
    <property type="evidence" value="ECO:0007669"/>
    <property type="project" value="InterPro"/>
</dbReference>
<dbReference type="InterPro" id="IPR012677">
    <property type="entry name" value="Nucleotide-bd_a/b_plait_sf"/>
</dbReference>
<evidence type="ECO:0000313" key="2">
    <source>
        <dbReference type="EMBL" id="KAK9881096.1"/>
    </source>
</evidence>
<name>A0AAW1UBT7_9CUCU</name>
<accession>A0AAW1UBT7</accession>
<keyword evidence="3" id="KW-1185">Reference proteome</keyword>
<dbReference type="Proteomes" id="UP001431783">
    <property type="component" value="Unassembled WGS sequence"/>
</dbReference>
<dbReference type="SUPFAM" id="SSF54928">
    <property type="entry name" value="RNA-binding domain, RBD"/>
    <property type="match status" value="1"/>
</dbReference>
<feature type="region of interest" description="Disordered" evidence="1">
    <location>
        <begin position="90"/>
        <end position="122"/>
    </location>
</feature>
<dbReference type="Gene3D" id="3.30.70.330">
    <property type="match status" value="1"/>
</dbReference>
<proteinExistence type="predicted"/>
<sequence length="228" mass="26359">MSEISQRNFDEMSHSKRSSSNREIRQAFRVLATNSNFYKHREISENPTDMLTRKFQPSSDKENVYDKVLQNIPTNDHKPNKTVKLEEKCGAPECQDPNNNHITPDNLRRKEKTDGNRTTNGVSNDSKHIIRVTFTNIRYNPFTGDEAEEAVYCFLSNYGYIRGFSYKYGLKPEAFVDYQYRSAAEFAIDKESKYQNKYIKLEWENGPPPASDDDPADGLNLLMFSLLG</sequence>
<organism evidence="2 3">
    <name type="scientific">Henosepilachna vigintioctopunctata</name>
    <dbReference type="NCBI Taxonomy" id="420089"/>
    <lineage>
        <taxon>Eukaryota</taxon>
        <taxon>Metazoa</taxon>
        <taxon>Ecdysozoa</taxon>
        <taxon>Arthropoda</taxon>
        <taxon>Hexapoda</taxon>
        <taxon>Insecta</taxon>
        <taxon>Pterygota</taxon>
        <taxon>Neoptera</taxon>
        <taxon>Endopterygota</taxon>
        <taxon>Coleoptera</taxon>
        <taxon>Polyphaga</taxon>
        <taxon>Cucujiformia</taxon>
        <taxon>Coccinelloidea</taxon>
        <taxon>Coccinellidae</taxon>
        <taxon>Epilachninae</taxon>
        <taxon>Epilachnini</taxon>
        <taxon>Henosepilachna</taxon>
    </lineage>
</organism>
<evidence type="ECO:0000313" key="3">
    <source>
        <dbReference type="Proteomes" id="UP001431783"/>
    </source>
</evidence>